<sequence>MLTHYSNISKLKLNRENKSMDKEARKLLLEARTYTNEDLCTSAISCHELETAIRHIDGRESSGGDLIFEALREYVNLNDAGRARKLVIFCDSKAALEAILQGRSRLKQIVHRLLDTITGPDAEDMHFTVDTCACRESLGMRRLTNWPK</sequence>
<keyword evidence="1" id="KW-0175">Coiled coil</keyword>
<reference evidence="2" key="1">
    <citation type="submission" date="2020-08" db="EMBL/GenBank/DDBJ databases">
        <title>Multicomponent nature underlies the extraordinary mechanical properties of spider dragline silk.</title>
        <authorList>
            <person name="Kono N."/>
            <person name="Nakamura H."/>
            <person name="Mori M."/>
            <person name="Yoshida Y."/>
            <person name="Ohtoshi R."/>
            <person name="Malay A.D."/>
            <person name="Moran D.A.P."/>
            <person name="Tomita M."/>
            <person name="Numata K."/>
            <person name="Arakawa K."/>
        </authorList>
    </citation>
    <scope>NUCLEOTIDE SEQUENCE</scope>
</reference>
<evidence type="ECO:0000313" key="2">
    <source>
        <dbReference type="EMBL" id="GFU30639.1"/>
    </source>
</evidence>
<dbReference type="AlphaFoldDB" id="A0A8X6QMZ2"/>
<keyword evidence="3" id="KW-1185">Reference proteome</keyword>
<dbReference type="OrthoDB" id="6437576at2759"/>
<organism evidence="2 3">
    <name type="scientific">Nephila pilipes</name>
    <name type="common">Giant wood spider</name>
    <name type="synonym">Nephila maculata</name>
    <dbReference type="NCBI Taxonomy" id="299642"/>
    <lineage>
        <taxon>Eukaryota</taxon>
        <taxon>Metazoa</taxon>
        <taxon>Ecdysozoa</taxon>
        <taxon>Arthropoda</taxon>
        <taxon>Chelicerata</taxon>
        <taxon>Arachnida</taxon>
        <taxon>Araneae</taxon>
        <taxon>Araneomorphae</taxon>
        <taxon>Entelegynae</taxon>
        <taxon>Araneoidea</taxon>
        <taxon>Nephilidae</taxon>
        <taxon>Nephila</taxon>
    </lineage>
</organism>
<evidence type="ECO:0000313" key="3">
    <source>
        <dbReference type="Proteomes" id="UP000887013"/>
    </source>
</evidence>
<evidence type="ECO:0000256" key="1">
    <source>
        <dbReference type="SAM" id="Coils"/>
    </source>
</evidence>
<gene>
    <name evidence="2" type="ORF">NPIL_468671</name>
</gene>
<comment type="caution">
    <text evidence="2">The sequence shown here is derived from an EMBL/GenBank/DDBJ whole genome shotgun (WGS) entry which is preliminary data.</text>
</comment>
<feature type="coiled-coil region" evidence="1">
    <location>
        <begin position="10"/>
        <end position="37"/>
    </location>
</feature>
<proteinExistence type="predicted"/>
<dbReference type="EMBL" id="BMAW01033525">
    <property type="protein sequence ID" value="GFU30639.1"/>
    <property type="molecule type" value="Genomic_DNA"/>
</dbReference>
<protein>
    <submittedName>
        <fullName evidence="2">Uncharacterized protein</fullName>
    </submittedName>
</protein>
<name>A0A8X6QMZ2_NEPPI</name>
<accession>A0A8X6QMZ2</accession>
<dbReference type="Proteomes" id="UP000887013">
    <property type="component" value="Unassembled WGS sequence"/>
</dbReference>